<feature type="transmembrane region" description="Helical" evidence="6">
    <location>
        <begin position="99"/>
        <end position="119"/>
    </location>
</feature>
<comment type="subcellular location">
    <subcellularLocation>
        <location evidence="1">Cell membrane</location>
        <topology evidence="1">Multi-pass membrane protein</topology>
    </subcellularLocation>
</comment>
<dbReference type="NCBIfam" id="TIGR00374">
    <property type="entry name" value="flippase-like domain"/>
    <property type="match status" value="1"/>
</dbReference>
<proteinExistence type="predicted"/>
<reference evidence="7" key="1">
    <citation type="submission" date="2020-05" db="EMBL/GenBank/DDBJ databases">
        <authorList>
            <person name="Chiriac C."/>
            <person name="Salcher M."/>
            <person name="Ghai R."/>
            <person name="Kavagutti S V."/>
        </authorList>
    </citation>
    <scope>NUCLEOTIDE SEQUENCE</scope>
</reference>
<evidence type="ECO:0000256" key="3">
    <source>
        <dbReference type="ARBA" id="ARBA00022692"/>
    </source>
</evidence>
<feature type="transmembrane region" description="Helical" evidence="6">
    <location>
        <begin position="59"/>
        <end position="78"/>
    </location>
</feature>
<accession>A0A6J7EYD5</accession>
<feature type="transmembrane region" description="Helical" evidence="6">
    <location>
        <begin position="21"/>
        <end position="39"/>
    </location>
</feature>
<evidence type="ECO:0000256" key="1">
    <source>
        <dbReference type="ARBA" id="ARBA00004651"/>
    </source>
</evidence>
<feature type="transmembrane region" description="Helical" evidence="6">
    <location>
        <begin position="321"/>
        <end position="344"/>
    </location>
</feature>
<evidence type="ECO:0000256" key="4">
    <source>
        <dbReference type="ARBA" id="ARBA00022989"/>
    </source>
</evidence>
<dbReference type="InterPro" id="IPR022791">
    <property type="entry name" value="L-PG_synthase/AglD"/>
</dbReference>
<keyword evidence="2" id="KW-1003">Cell membrane</keyword>
<keyword evidence="5 6" id="KW-0472">Membrane</keyword>
<evidence type="ECO:0000256" key="5">
    <source>
        <dbReference type="ARBA" id="ARBA00023136"/>
    </source>
</evidence>
<feature type="transmembrane region" description="Helical" evidence="6">
    <location>
        <begin position="165"/>
        <end position="188"/>
    </location>
</feature>
<feature type="transmembrane region" description="Helical" evidence="6">
    <location>
        <begin position="139"/>
        <end position="158"/>
    </location>
</feature>
<name>A0A6J7EYD5_9ZZZZ</name>
<evidence type="ECO:0000256" key="2">
    <source>
        <dbReference type="ARBA" id="ARBA00022475"/>
    </source>
</evidence>
<dbReference type="Pfam" id="PF03706">
    <property type="entry name" value="LPG_synthase_TM"/>
    <property type="match status" value="1"/>
</dbReference>
<organism evidence="7">
    <name type="scientific">freshwater metagenome</name>
    <dbReference type="NCBI Taxonomy" id="449393"/>
    <lineage>
        <taxon>unclassified sequences</taxon>
        <taxon>metagenomes</taxon>
        <taxon>ecological metagenomes</taxon>
    </lineage>
</organism>
<evidence type="ECO:0000313" key="7">
    <source>
        <dbReference type="EMBL" id="CAB4886185.1"/>
    </source>
</evidence>
<evidence type="ECO:0000256" key="6">
    <source>
        <dbReference type="SAM" id="Phobius"/>
    </source>
</evidence>
<dbReference type="PANTHER" id="PTHR39087:SF2">
    <property type="entry name" value="UPF0104 MEMBRANE PROTEIN MJ1595"/>
    <property type="match status" value="1"/>
</dbReference>
<keyword evidence="3 6" id="KW-0812">Transmembrane</keyword>
<protein>
    <submittedName>
        <fullName evidence="7">Unannotated protein</fullName>
    </submittedName>
</protein>
<sequence length="355" mass="37462">MSGVTEVEAPPAPAKASRKKTIITTALGLAIMVAIFAFLFPHLSDYQEALTKLAAMPNIWIAALVVAGLINIGIYPLTVPAAIPHVGYRAAFVERQAGFLVSNIIPGGGAIAVGTQYAILARYGVSTASAAAAVSADAVWTYLLTLGFPSIAVVLLVIEGRSTAGFALAAAIGLVVVIISLIVIVITLRSEDGALRVARFSQRPVTAVMKRFKRPAPDLSSMLLDFHHHASTMVATRWRQLTITNLAAQLAPMLVLLCALAGLGAFPDPLTLVEVFAAYSIALLLTSFPITPGGLGTVDAALVALLVAFGVDSSTAIAADLVWRIVWFLPQLLVGLGAMGIYWWDRRQDARRSLV</sequence>
<feature type="transmembrane region" description="Helical" evidence="6">
    <location>
        <begin position="278"/>
        <end position="309"/>
    </location>
</feature>
<keyword evidence="4 6" id="KW-1133">Transmembrane helix</keyword>
<feature type="transmembrane region" description="Helical" evidence="6">
    <location>
        <begin position="246"/>
        <end position="266"/>
    </location>
</feature>
<gene>
    <name evidence="7" type="ORF">UFOPK3402_01869</name>
</gene>
<dbReference type="PANTHER" id="PTHR39087">
    <property type="entry name" value="UPF0104 MEMBRANE PROTEIN MJ1595"/>
    <property type="match status" value="1"/>
</dbReference>
<dbReference type="GO" id="GO:0005886">
    <property type="term" value="C:plasma membrane"/>
    <property type="evidence" value="ECO:0007669"/>
    <property type="project" value="UniProtKB-SubCell"/>
</dbReference>
<dbReference type="AlphaFoldDB" id="A0A6J7EYD5"/>
<dbReference type="EMBL" id="CAFBLS010000301">
    <property type="protein sequence ID" value="CAB4886185.1"/>
    <property type="molecule type" value="Genomic_DNA"/>
</dbReference>